<feature type="transmembrane region" description="Helical" evidence="5">
    <location>
        <begin position="243"/>
        <end position="264"/>
    </location>
</feature>
<evidence type="ECO:0000259" key="6">
    <source>
        <dbReference type="Pfam" id="PF04932"/>
    </source>
</evidence>
<organism evidence="7 8">
    <name type="scientific">Clostridium isatidis</name>
    <dbReference type="NCBI Taxonomy" id="182773"/>
    <lineage>
        <taxon>Bacteria</taxon>
        <taxon>Bacillati</taxon>
        <taxon>Bacillota</taxon>
        <taxon>Clostridia</taxon>
        <taxon>Eubacteriales</taxon>
        <taxon>Clostridiaceae</taxon>
        <taxon>Clostridium</taxon>
    </lineage>
</organism>
<evidence type="ECO:0000313" key="7">
    <source>
        <dbReference type="EMBL" id="ASW42644.1"/>
    </source>
</evidence>
<evidence type="ECO:0000256" key="3">
    <source>
        <dbReference type="ARBA" id="ARBA00022989"/>
    </source>
</evidence>
<evidence type="ECO:0000256" key="4">
    <source>
        <dbReference type="ARBA" id="ARBA00023136"/>
    </source>
</evidence>
<keyword evidence="2 5" id="KW-0812">Transmembrane</keyword>
<gene>
    <name evidence="7" type="ORF">BEN51_03865</name>
</gene>
<evidence type="ECO:0000256" key="1">
    <source>
        <dbReference type="ARBA" id="ARBA00004141"/>
    </source>
</evidence>
<dbReference type="InterPro" id="IPR007016">
    <property type="entry name" value="O-antigen_ligase-rel_domated"/>
</dbReference>
<name>A0A343JAT6_9CLOT</name>
<evidence type="ECO:0000313" key="8">
    <source>
        <dbReference type="Proteomes" id="UP000264883"/>
    </source>
</evidence>
<feature type="transmembrane region" description="Helical" evidence="5">
    <location>
        <begin position="382"/>
        <end position="402"/>
    </location>
</feature>
<keyword evidence="8" id="KW-1185">Reference proteome</keyword>
<feature type="transmembrane region" description="Helical" evidence="5">
    <location>
        <begin position="121"/>
        <end position="139"/>
    </location>
</feature>
<feature type="transmembrane region" description="Helical" evidence="5">
    <location>
        <begin position="66"/>
        <end position="85"/>
    </location>
</feature>
<sequence length="411" mass="47380">MKIFDWLEEKNIYYKMLYIFYAIISVTFLKEIPYLTTVFSLLMVFISFLYFCLFIKNQYYLNISKVRYLLIVFLVFQLSTFFVSTNYVSDFIKLVFNVIYFFIVSVTVNKNTSDTNNIFKFLVWSIFPVVLISLFTYYFKINFEINGNVYGRIEDYDMSTKTLQGITVNINTLGILCVFLIISAFHLIISEKLKVLNKIFIYVIIFVGIITLIHTQARGAFIALIIYTLTMIIFSIKKKSTRIIILLSGILISVISAIKIFSSIDIAKFSTGRTLLWKAAIEVIKRNPLLGVGTTSYIDVVKETSDVALNGIEAGGLHNIYLQIATANGIITLVLFIVFIAVSLIKFIRNIKLNNDDKNYILNKNIFSLIISILVYNLFESALLYIMSFISLIFWVFYGELLKNISSNEER</sequence>
<dbReference type="PANTHER" id="PTHR37422:SF17">
    <property type="entry name" value="O-ANTIGEN LIGASE"/>
    <property type="match status" value="1"/>
</dbReference>
<reference evidence="7 8" key="1">
    <citation type="submission" date="2016-08" db="EMBL/GenBank/DDBJ databases">
        <title>Complete Genome Sequence Of The Indigo Reducing Clostridium isatidis DSM15098.</title>
        <authorList>
            <person name="Little G.T."/>
            <person name="Minton N.P."/>
        </authorList>
    </citation>
    <scope>NUCLEOTIDE SEQUENCE [LARGE SCALE GENOMIC DNA]</scope>
    <source>
        <strain evidence="7 8">DSM 15098</strain>
    </source>
</reference>
<dbReference type="PANTHER" id="PTHR37422">
    <property type="entry name" value="TEICHURONIC ACID BIOSYNTHESIS PROTEIN TUAE"/>
    <property type="match status" value="1"/>
</dbReference>
<dbReference type="OrthoDB" id="1951079at2"/>
<dbReference type="KEGG" id="cia:BEN51_03865"/>
<feature type="transmembrane region" description="Helical" evidence="5">
    <location>
        <begin position="195"/>
        <end position="213"/>
    </location>
</feature>
<feature type="transmembrane region" description="Helical" evidence="5">
    <location>
        <begin position="166"/>
        <end position="188"/>
    </location>
</feature>
<dbReference type="Proteomes" id="UP000264883">
    <property type="component" value="Chromosome"/>
</dbReference>
<dbReference type="AlphaFoldDB" id="A0A343JAT6"/>
<feature type="transmembrane region" description="Helical" evidence="5">
    <location>
        <begin position="219"/>
        <end position="236"/>
    </location>
</feature>
<accession>A0A343JAT6</accession>
<keyword evidence="3 5" id="KW-1133">Transmembrane helix</keyword>
<evidence type="ECO:0000256" key="5">
    <source>
        <dbReference type="SAM" id="Phobius"/>
    </source>
</evidence>
<protein>
    <recommendedName>
        <fullName evidence="6">O-antigen ligase-related domain-containing protein</fullName>
    </recommendedName>
</protein>
<keyword evidence="4 5" id="KW-0472">Membrane</keyword>
<feature type="domain" description="O-antigen ligase-related" evidence="6">
    <location>
        <begin position="204"/>
        <end position="337"/>
    </location>
</feature>
<dbReference type="GO" id="GO:0016020">
    <property type="term" value="C:membrane"/>
    <property type="evidence" value="ECO:0007669"/>
    <property type="project" value="UniProtKB-SubCell"/>
</dbReference>
<proteinExistence type="predicted"/>
<dbReference type="RefSeq" id="WP_119864780.1">
    <property type="nucleotide sequence ID" value="NZ_CP016786.1"/>
</dbReference>
<comment type="subcellular location">
    <subcellularLocation>
        <location evidence="1">Membrane</location>
        <topology evidence="1">Multi-pass membrane protein</topology>
    </subcellularLocation>
</comment>
<feature type="transmembrane region" description="Helical" evidence="5">
    <location>
        <begin position="12"/>
        <end position="29"/>
    </location>
</feature>
<feature type="transmembrane region" description="Helical" evidence="5">
    <location>
        <begin position="35"/>
        <end position="54"/>
    </location>
</feature>
<evidence type="ECO:0000256" key="2">
    <source>
        <dbReference type="ARBA" id="ARBA00022692"/>
    </source>
</evidence>
<feature type="transmembrane region" description="Helical" evidence="5">
    <location>
        <begin position="320"/>
        <end position="348"/>
    </location>
</feature>
<feature type="transmembrane region" description="Helical" evidence="5">
    <location>
        <begin position="91"/>
        <end position="109"/>
    </location>
</feature>
<dbReference type="EMBL" id="CP016786">
    <property type="protein sequence ID" value="ASW42644.1"/>
    <property type="molecule type" value="Genomic_DNA"/>
</dbReference>
<dbReference type="Pfam" id="PF04932">
    <property type="entry name" value="Wzy_C"/>
    <property type="match status" value="1"/>
</dbReference>
<dbReference type="InterPro" id="IPR051533">
    <property type="entry name" value="WaaL-like"/>
</dbReference>